<evidence type="ECO:0000313" key="2">
    <source>
        <dbReference type="Proteomes" id="UP000008493"/>
    </source>
</evidence>
<name>K5XKZ7_AGABU</name>
<reference evidence="2" key="1">
    <citation type="journal article" date="2012" name="Proc. Natl. Acad. Sci. U.S.A.">
        <title>Genome sequence of the button mushroom Agaricus bisporus reveals mechanisms governing adaptation to a humic-rich ecological niche.</title>
        <authorList>
            <person name="Morin E."/>
            <person name="Kohler A."/>
            <person name="Baker A.R."/>
            <person name="Foulongne-Oriol M."/>
            <person name="Lombard V."/>
            <person name="Nagy L.G."/>
            <person name="Ohm R.A."/>
            <person name="Patyshakuliyeva A."/>
            <person name="Brun A."/>
            <person name="Aerts A.L."/>
            <person name="Bailey A.M."/>
            <person name="Billette C."/>
            <person name="Coutinho P.M."/>
            <person name="Deakin G."/>
            <person name="Doddapaneni H."/>
            <person name="Floudas D."/>
            <person name="Grimwood J."/>
            <person name="Hilden K."/>
            <person name="Kuees U."/>
            <person name="LaButti K.M."/>
            <person name="Lapidus A."/>
            <person name="Lindquist E.A."/>
            <person name="Lucas S.M."/>
            <person name="Murat C."/>
            <person name="Riley R.W."/>
            <person name="Salamov A.A."/>
            <person name="Schmutz J."/>
            <person name="Subramanian V."/>
            <person name="Woesten H.A.B."/>
            <person name="Xu J."/>
            <person name="Eastwood D.C."/>
            <person name="Foster G.D."/>
            <person name="Sonnenberg A.S."/>
            <person name="Cullen D."/>
            <person name="de Vries R.P."/>
            <person name="Lundell T."/>
            <person name="Hibbett D.S."/>
            <person name="Henrissat B."/>
            <person name="Burton K.S."/>
            <person name="Kerrigan R.W."/>
            <person name="Challen M.P."/>
            <person name="Grigoriev I.V."/>
            <person name="Martin F."/>
        </authorList>
    </citation>
    <scope>NUCLEOTIDE SEQUENCE [LARGE SCALE GENOMIC DNA]</scope>
    <source>
        <strain evidence="2">JB137-S8 / ATCC MYA-4627 / FGSC 10392</strain>
    </source>
</reference>
<evidence type="ECO:0000313" key="1">
    <source>
        <dbReference type="EMBL" id="EKM75170.1"/>
    </source>
</evidence>
<dbReference type="EMBL" id="JH971418">
    <property type="protein sequence ID" value="EKM75170.1"/>
    <property type="molecule type" value="Genomic_DNA"/>
</dbReference>
<protein>
    <submittedName>
        <fullName evidence="1">Uncharacterized protein</fullName>
    </submittedName>
</protein>
<dbReference type="OrthoDB" id="2987685at2759"/>
<dbReference type="RefSeq" id="XP_007334211.1">
    <property type="nucleotide sequence ID" value="XM_007334149.1"/>
</dbReference>
<accession>K5XKZ7</accession>
<dbReference type="AlphaFoldDB" id="K5XKZ7"/>
<dbReference type="InParanoid" id="K5XKZ7"/>
<dbReference type="Proteomes" id="UP000008493">
    <property type="component" value="Unassembled WGS sequence"/>
</dbReference>
<dbReference type="Gene3D" id="1.20.1170.10">
    <property type="match status" value="1"/>
</dbReference>
<proteinExistence type="predicted"/>
<gene>
    <name evidence="1" type="ORF">AGABI1DRAFT_132522</name>
</gene>
<organism evidence="1 2">
    <name type="scientific">Agaricus bisporus var. burnettii (strain JB137-S8 / ATCC MYA-4627 / FGSC 10392)</name>
    <name type="common">White button mushroom</name>
    <dbReference type="NCBI Taxonomy" id="597362"/>
    <lineage>
        <taxon>Eukaryota</taxon>
        <taxon>Fungi</taxon>
        <taxon>Dikarya</taxon>
        <taxon>Basidiomycota</taxon>
        <taxon>Agaricomycotina</taxon>
        <taxon>Agaricomycetes</taxon>
        <taxon>Agaricomycetidae</taxon>
        <taxon>Agaricales</taxon>
        <taxon>Agaricineae</taxon>
        <taxon>Agaricaceae</taxon>
        <taxon>Agaricus</taxon>
    </lineage>
</organism>
<dbReference type="HOGENOM" id="CLU_051707_0_0_1"/>
<dbReference type="SUPFAM" id="SSF58100">
    <property type="entry name" value="Bacterial hemolysins"/>
    <property type="match status" value="1"/>
</dbReference>
<dbReference type="eggNOG" id="ENOG502R14J">
    <property type="taxonomic scope" value="Eukaryota"/>
</dbReference>
<dbReference type="GeneID" id="18827695"/>
<keyword evidence="2" id="KW-1185">Reference proteome</keyword>
<dbReference type="KEGG" id="abp:AGABI1DRAFT132522"/>
<sequence length="299" mass="33195">MGEDFRAVKNIFAALVQKYGNDFPGIENEYVPRWDGLMARWNGKAGILWPSRELAANTAAALDDYGINLMAITQIVTQDDLRAVQIQLAQYVATHPIDVSEQVADGFTNLRNDIQTFSNDYTQYIEGQMHMLSPDAKQYETEIKQLQMEITELNKKIAAPLKALGGSFALGIVESLIPLAALTILVERTTARQKLDAAKANLANTVPNQKALAAAQADFERIKPNIDDICTKLGIFASIWSFTTTQCSAINAEPQQGMMVLTSRLFQVILHFAMAQIQPLQEGMRQYAYQIVPPSAFSY</sequence>